<dbReference type="Pfam" id="PF12656">
    <property type="entry name" value="G-patch_2"/>
    <property type="match status" value="1"/>
</dbReference>
<feature type="compositionally biased region" description="Basic and acidic residues" evidence="4">
    <location>
        <begin position="361"/>
        <end position="456"/>
    </location>
</feature>
<proteinExistence type="inferred from homology"/>
<comment type="similarity">
    <text evidence="2">Belongs to the SPP2 family.</text>
</comment>
<name>A0A061HAV1_9BASI</name>
<dbReference type="InterPro" id="IPR000467">
    <property type="entry name" value="G_patch_dom"/>
</dbReference>
<dbReference type="PANTHER" id="PTHR15818:SF2">
    <property type="entry name" value="G-PATCH DOMAIN AND KOW MOTIFS-CONTAINING PROTEIN"/>
    <property type="match status" value="1"/>
</dbReference>
<evidence type="ECO:0000259" key="5">
    <source>
        <dbReference type="PROSITE" id="PS50174"/>
    </source>
</evidence>
<dbReference type="GO" id="GO:0005681">
    <property type="term" value="C:spliceosomal complex"/>
    <property type="evidence" value="ECO:0007669"/>
    <property type="project" value="TreeGrafter"/>
</dbReference>
<feature type="region of interest" description="Disordered" evidence="4">
    <location>
        <begin position="262"/>
        <end position="456"/>
    </location>
</feature>
<feature type="compositionally biased region" description="Polar residues" evidence="4">
    <location>
        <begin position="1"/>
        <end position="17"/>
    </location>
</feature>
<evidence type="ECO:0000256" key="4">
    <source>
        <dbReference type="SAM" id="MobiDB-lite"/>
    </source>
</evidence>
<feature type="domain" description="G-patch" evidence="5">
    <location>
        <begin position="249"/>
        <end position="295"/>
    </location>
</feature>
<dbReference type="PROSITE" id="PS50174">
    <property type="entry name" value="G_PATCH"/>
    <property type="match status" value="1"/>
</dbReference>
<feature type="compositionally biased region" description="Gly residues" evidence="4">
    <location>
        <begin position="262"/>
        <end position="272"/>
    </location>
</feature>
<accession>A0A061HAV1</accession>
<feature type="compositionally biased region" description="Basic and acidic residues" evidence="4">
    <location>
        <begin position="166"/>
        <end position="176"/>
    </location>
</feature>
<keyword evidence="3" id="KW-0539">Nucleus</keyword>
<comment type="subcellular location">
    <subcellularLocation>
        <location evidence="1">Nucleus</location>
    </subcellularLocation>
</comment>
<dbReference type="GO" id="GO:0003676">
    <property type="term" value="F:nucleic acid binding"/>
    <property type="evidence" value="ECO:0007669"/>
    <property type="project" value="InterPro"/>
</dbReference>
<feature type="compositionally biased region" description="Polar residues" evidence="4">
    <location>
        <begin position="328"/>
        <end position="337"/>
    </location>
</feature>
<feature type="compositionally biased region" description="Basic and acidic residues" evidence="4">
    <location>
        <begin position="45"/>
        <end position="61"/>
    </location>
</feature>
<organism evidence="6 7">
    <name type="scientific">Pseudozyma flocculosa PF-1</name>
    <dbReference type="NCBI Taxonomy" id="1277687"/>
    <lineage>
        <taxon>Eukaryota</taxon>
        <taxon>Fungi</taxon>
        <taxon>Dikarya</taxon>
        <taxon>Basidiomycota</taxon>
        <taxon>Ustilaginomycotina</taxon>
        <taxon>Ustilaginomycetes</taxon>
        <taxon>Ustilaginales</taxon>
        <taxon>Ustilaginaceae</taxon>
        <taxon>Pseudozyma</taxon>
    </lineage>
</organism>
<dbReference type="KEGG" id="pfp:PFL1_02967"/>
<evidence type="ECO:0000256" key="3">
    <source>
        <dbReference type="ARBA" id="ARBA00023242"/>
    </source>
</evidence>
<protein>
    <recommendedName>
        <fullName evidence="5">G-patch domain-containing protein</fullName>
    </recommendedName>
</protein>
<dbReference type="HOGENOM" id="CLU_045413_1_0_1"/>
<dbReference type="InterPro" id="IPR045166">
    <property type="entry name" value="Spp2-like"/>
</dbReference>
<dbReference type="AlphaFoldDB" id="A0A061HAV1"/>
<evidence type="ECO:0000313" key="7">
    <source>
        <dbReference type="Proteomes" id="UP000053664"/>
    </source>
</evidence>
<dbReference type="EMBL" id="KE361630">
    <property type="protein sequence ID" value="EPQ29748.1"/>
    <property type="molecule type" value="Genomic_DNA"/>
</dbReference>
<evidence type="ECO:0000256" key="1">
    <source>
        <dbReference type="ARBA" id="ARBA00004123"/>
    </source>
</evidence>
<gene>
    <name evidence="6" type="ORF">PFL1_02967</name>
</gene>
<dbReference type="GO" id="GO:0000398">
    <property type="term" value="P:mRNA splicing, via spliceosome"/>
    <property type="evidence" value="ECO:0007669"/>
    <property type="project" value="InterPro"/>
</dbReference>
<evidence type="ECO:0000313" key="6">
    <source>
        <dbReference type="EMBL" id="EPQ29748.1"/>
    </source>
</evidence>
<feature type="region of interest" description="Disordered" evidence="4">
    <location>
        <begin position="1"/>
        <end position="247"/>
    </location>
</feature>
<feature type="compositionally biased region" description="Low complexity" evidence="4">
    <location>
        <begin position="298"/>
        <end position="309"/>
    </location>
</feature>
<feature type="compositionally biased region" description="Polar residues" evidence="4">
    <location>
        <begin position="119"/>
        <end position="129"/>
    </location>
</feature>
<dbReference type="SMART" id="SM00443">
    <property type="entry name" value="G_patch"/>
    <property type="match status" value="1"/>
</dbReference>
<dbReference type="InterPro" id="IPR026822">
    <property type="entry name" value="Spp2/MOS2_G-patch"/>
</dbReference>
<dbReference type="eggNOG" id="ENOG502RZY8">
    <property type="taxonomic scope" value="Eukaryota"/>
</dbReference>
<dbReference type="PANTHER" id="PTHR15818">
    <property type="entry name" value="G PATCH AND KOW-CONTAINING"/>
    <property type="match status" value="1"/>
</dbReference>
<dbReference type="OrthoDB" id="5577072at2759"/>
<dbReference type="GeneID" id="19317079"/>
<feature type="compositionally biased region" description="Basic and acidic residues" evidence="4">
    <location>
        <begin position="141"/>
        <end position="159"/>
    </location>
</feature>
<sequence>MSQPLGQRPSSQATRGNGNPARSMPAPAFARHSAFGDDEGGDEDDHQRTSRSRREREELVSFDRNGAVKRNRSPPRQGPRVIPMTANLDWRQDRKKRLGLEEKARSMGSLNSMKAFGRPSTSGTANQPSAGDGPTAAVPERINDQEQKKGLQIRQRPEQPDDAMDEDARGAADRDATPPADLGGSLTPPPETAEQAAIRALLAGQGVGSSSAPNAELVISQPDEKDLLQSDVNTRPEAPTLDDYAATPIDQFGAALLRGMGWKEGMGAGRNGKGPKTAPEPKKRAALLGLGAKERPVDPSLPSSGARSSRPPRPDRRYVPVVRDAAPTSSREASSDPSTRREDRPGSLGRGRHDRSASPTRQDHDRRRGDSHRDRERDRERDRDRDGSHRSRRDRDDYRRGEDRDRTTRDDDRRDRPRSDAERTERRHHDEYRSRRDHRSTDRRESERDRHRDSRR</sequence>
<evidence type="ECO:0000256" key="2">
    <source>
        <dbReference type="ARBA" id="ARBA00008576"/>
    </source>
</evidence>
<dbReference type="Proteomes" id="UP000053664">
    <property type="component" value="Unassembled WGS sequence"/>
</dbReference>
<dbReference type="RefSeq" id="XP_007878670.1">
    <property type="nucleotide sequence ID" value="XM_007880479.1"/>
</dbReference>
<reference evidence="6 7" key="1">
    <citation type="journal article" date="2013" name="Plant Cell">
        <title>The transition from a phytopathogenic smut ancestor to an anamorphic biocontrol agent deciphered by comparative whole-genome analysis.</title>
        <authorList>
            <person name="Lefebvre F."/>
            <person name="Joly D.L."/>
            <person name="Labbe C."/>
            <person name="Teichmann B."/>
            <person name="Linning R."/>
            <person name="Belzile F."/>
            <person name="Bakkeren G."/>
            <person name="Belanger R.R."/>
        </authorList>
    </citation>
    <scope>NUCLEOTIDE SEQUENCE [LARGE SCALE GENOMIC DNA]</scope>
    <source>
        <strain evidence="6 7">PF-1</strain>
    </source>
</reference>